<reference evidence="1" key="1">
    <citation type="submission" date="2021-12" db="EMBL/GenBank/DDBJ databases">
        <title>Comparative genomics, transcriptomics and evolutionary studies reveal genomic signatures of adaptation to plant cell wall in hemibiotrophic fungi.</title>
        <authorList>
            <consortium name="DOE Joint Genome Institute"/>
            <person name="Baroncelli R."/>
            <person name="Diaz J.F."/>
            <person name="Benocci T."/>
            <person name="Peng M."/>
            <person name="Battaglia E."/>
            <person name="Haridas S."/>
            <person name="Andreopoulos W."/>
            <person name="Labutti K."/>
            <person name="Pangilinan J."/>
            <person name="Floch G.L."/>
            <person name="Makela M.R."/>
            <person name="Henrissat B."/>
            <person name="Grigoriev I.V."/>
            <person name="Crouch J.A."/>
            <person name="De Vries R.P."/>
            <person name="Sukno S.A."/>
            <person name="Thon M.R."/>
        </authorList>
    </citation>
    <scope>NUCLEOTIDE SEQUENCE</scope>
    <source>
        <strain evidence="1">CBS 112980</strain>
    </source>
</reference>
<evidence type="ECO:0000313" key="2">
    <source>
        <dbReference type="Proteomes" id="UP001244207"/>
    </source>
</evidence>
<protein>
    <submittedName>
        <fullName evidence="1">Uncharacterized protein</fullName>
    </submittedName>
</protein>
<sequence>MYVCMFLEGFSQMGLNNECSCGRAEKRSSTGTQVTIASACEVKRPTEGGSEWLGRAHHTQGTHRELGIASFLPSRPCARSVLSVALGSSRRSIGRL</sequence>
<dbReference type="Proteomes" id="UP001244207">
    <property type="component" value="Unassembled WGS sequence"/>
</dbReference>
<dbReference type="EMBL" id="JAHMHS010000350">
    <property type="protein sequence ID" value="KAK1701635.1"/>
    <property type="molecule type" value="Genomic_DNA"/>
</dbReference>
<dbReference type="RefSeq" id="XP_060357027.1">
    <property type="nucleotide sequence ID" value="XM_060509864.1"/>
</dbReference>
<comment type="caution">
    <text evidence="1">The sequence shown here is derived from an EMBL/GenBank/DDBJ whole genome shotgun (WGS) entry which is preliminary data.</text>
</comment>
<evidence type="ECO:0000313" key="1">
    <source>
        <dbReference type="EMBL" id="KAK1701635.1"/>
    </source>
</evidence>
<keyword evidence="2" id="KW-1185">Reference proteome</keyword>
<name>A0AAD8X8K9_GLOAC</name>
<proteinExistence type="predicted"/>
<organism evidence="1 2">
    <name type="scientific">Glomerella acutata</name>
    <name type="common">Colletotrichum acutatum</name>
    <dbReference type="NCBI Taxonomy" id="27357"/>
    <lineage>
        <taxon>Eukaryota</taxon>
        <taxon>Fungi</taxon>
        <taxon>Dikarya</taxon>
        <taxon>Ascomycota</taxon>
        <taxon>Pezizomycotina</taxon>
        <taxon>Sordariomycetes</taxon>
        <taxon>Hypocreomycetidae</taxon>
        <taxon>Glomerellales</taxon>
        <taxon>Glomerellaceae</taxon>
        <taxon>Colletotrichum</taxon>
        <taxon>Colletotrichum acutatum species complex</taxon>
    </lineage>
</organism>
<accession>A0AAD8X8K9</accession>
<dbReference type="GeneID" id="85393763"/>
<gene>
    <name evidence="1" type="ORF">BDZ83DRAFT_645597</name>
</gene>
<dbReference type="AlphaFoldDB" id="A0AAD8X8K9"/>